<evidence type="ECO:0000313" key="9">
    <source>
        <dbReference type="EMBL" id="KKY37543.1"/>
    </source>
</evidence>
<evidence type="ECO:0000256" key="7">
    <source>
        <dbReference type="SAM" id="MobiDB-lite"/>
    </source>
</evidence>
<dbReference type="Proteomes" id="UP000034680">
    <property type="component" value="Unassembled WGS sequence"/>
</dbReference>
<keyword evidence="10" id="KW-1185">Reference proteome</keyword>
<keyword evidence="2" id="KW-0862">Zinc</keyword>
<evidence type="ECO:0000256" key="5">
    <source>
        <dbReference type="ARBA" id="ARBA00023163"/>
    </source>
</evidence>
<dbReference type="GO" id="GO:0008270">
    <property type="term" value="F:zinc ion binding"/>
    <property type="evidence" value="ECO:0007669"/>
    <property type="project" value="InterPro"/>
</dbReference>
<feature type="domain" description="Xylanolytic transcriptional activator regulatory" evidence="8">
    <location>
        <begin position="289"/>
        <end position="367"/>
    </location>
</feature>
<evidence type="ECO:0000256" key="4">
    <source>
        <dbReference type="ARBA" id="ARBA00023125"/>
    </source>
</evidence>
<evidence type="ECO:0000256" key="6">
    <source>
        <dbReference type="ARBA" id="ARBA00023242"/>
    </source>
</evidence>
<dbReference type="STRING" id="1214573.A0A0G2HRR3"/>
<dbReference type="InterPro" id="IPR007219">
    <property type="entry name" value="XnlR_reg_dom"/>
</dbReference>
<keyword evidence="4" id="KW-0238">DNA-binding</keyword>
<reference evidence="9 10" key="1">
    <citation type="submission" date="2015-05" db="EMBL/GenBank/DDBJ databases">
        <title>Distinctive expansion of gene families associated with plant cell wall degradation and secondary metabolism in the genomes of grapevine trunk pathogens.</title>
        <authorList>
            <person name="Lawrence D.P."/>
            <person name="Travadon R."/>
            <person name="Rolshausen P.E."/>
            <person name="Baumgartner K."/>
        </authorList>
    </citation>
    <scope>NUCLEOTIDE SEQUENCE [LARGE SCALE GENOMIC DNA]</scope>
    <source>
        <strain evidence="9">DA912</strain>
    </source>
</reference>
<keyword evidence="6" id="KW-0539">Nucleus</keyword>
<feature type="compositionally biased region" description="Low complexity" evidence="7">
    <location>
        <begin position="770"/>
        <end position="784"/>
    </location>
</feature>
<name>A0A0G2HRR3_9PEZI</name>
<proteinExistence type="predicted"/>
<dbReference type="GO" id="GO:0003677">
    <property type="term" value="F:DNA binding"/>
    <property type="evidence" value="ECO:0007669"/>
    <property type="project" value="UniProtKB-KW"/>
</dbReference>
<dbReference type="CDD" id="cd12148">
    <property type="entry name" value="fungal_TF_MHR"/>
    <property type="match status" value="1"/>
</dbReference>
<organism evidence="9 10">
    <name type="scientific">Diaporthe ampelina</name>
    <dbReference type="NCBI Taxonomy" id="1214573"/>
    <lineage>
        <taxon>Eukaryota</taxon>
        <taxon>Fungi</taxon>
        <taxon>Dikarya</taxon>
        <taxon>Ascomycota</taxon>
        <taxon>Pezizomycotina</taxon>
        <taxon>Sordariomycetes</taxon>
        <taxon>Sordariomycetidae</taxon>
        <taxon>Diaporthales</taxon>
        <taxon>Diaporthaceae</taxon>
        <taxon>Diaporthe</taxon>
    </lineage>
</organism>
<reference evidence="9 10" key="2">
    <citation type="submission" date="2015-05" db="EMBL/GenBank/DDBJ databases">
        <authorList>
            <person name="Morales-Cruz A."/>
            <person name="Amrine K.C."/>
            <person name="Cantu D."/>
        </authorList>
    </citation>
    <scope>NUCLEOTIDE SEQUENCE [LARGE SCALE GENOMIC DNA]</scope>
    <source>
        <strain evidence="9">DA912</strain>
    </source>
</reference>
<dbReference type="AlphaFoldDB" id="A0A0G2HRR3"/>
<keyword evidence="5" id="KW-0804">Transcription</keyword>
<keyword evidence="3" id="KW-0805">Transcription regulation</keyword>
<dbReference type="PANTHER" id="PTHR31313:SF81">
    <property type="entry name" value="TY1 ENHANCER ACTIVATOR"/>
    <property type="match status" value="1"/>
</dbReference>
<dbReference type="EMBL" id="LCUC01000082">
    <property type="protein sequence ID" value="KKY37543.1"/>
    <property type="molecule type" value="Genomic_DNA"/>
</dbReference>
<protein>
    <submittedName>
        <fullName evidence="9">Putative nitrogen assimilation transcription factor nit-4</fullName>
    </submittedName>
</protein>
<dbReference type="GO" id="GO:0006351">
    <property type="term" value="P:DNA-templated transcription"/>
    <property type="evidence" value="ECO:0007669"/>
    <property type="project" value="InterPro"/>
</dbReference>
<keyword evidence="1" id="KW-0479">Metal-binding</keyword>
<evidence type="ECO:0000256" key="2">
    <source>
        <dbReference type="ARBA" id="ARBA00022833"/>
    </source>
</evidence>
<dbReference type="InterPro" id="IPR051615">
    <property type="entry name" value="Transcr_Regulatory_Elem"/>
</dbReference>
<sequence length="831" mass="92642">MTLLTRSAAVVYETECVYDPNSDHRRKGVYREKIDSAKARNSTLQILIEAILNAAEEDVPEITRRIRTCDSLDTVAESILQEDFANKNNDDTQFDDQYTTDQPVEGERDLARKMGELRIENGTIRFIGGTSHLIYQGDPHDMPAEPESVSLQTNEDPVTSWSEVTKDRHLVVHLMNMYWNWHYPYFTTISRKLFWRDFLKGKPRTLPKGTIYCSPLLVNAMLALGCHFTDVPGAFAVPGDSRTKGDHFFAAAKKVIIDNDEYEKPKLVTVQALALMSVREAGCGREAKGWVYSGMSFRMAQDIGLNLDAGAIASDNGQISAEEIDARRITFWGCFLFDKCWSNYLGRLPQLPQNSYNVPKYSVFPDEDGGIWSPYADGGFDQALSQPARTRAVGLQLSKLCEISSDLLIFFYHPNHIGRSSGKSVELKKLSELHRRLEDWRKELPQEFEPKDGQLPNVILMHMFYHLQYIHLFRPFLKYNPTTSPLPPHVSPRRICTANAGFISKLMRLYKKLYNLRQICNIAVYMVHSACTIHLLNLPEKTARRDIIHGVKHLEEIAEDWLCARRSLSIISVLTRKWSCELPEEAAAILERTDENYGYLGTGDVPSPNQPMLPSVTPSPPSFPQSPVQLKSSPNRHDAQTSHMAQDANAAMSPDLMSTMGIGAIAPTSVQPRQEPTPASVDPASNPALAFNSSWTMPAVSAPALPRYHQSYAPVQMTSSGPSTQSSRAATRNATPNSVYAIDGQDWFLKDGINWQQNFEGWGMTNPTSNTNNNNNENNNNAAGAGAGAGGGVAGGDVFMFKGLQEGDLDMGDTWDFDSSMTNLDQIPGLD</sequence>
<dbReference type="Pfam" id="PF04082">
    <property type="entry name" value="Fungal_trans"/>
    <property type="match status" value="1"/>
</dbReference>
<comment type="caution">
    <text evidence="9">The sequence shown here is derived from an EMBL/GenBank/DDBJ whole genome shotgun (WGS) entry which is preliminary data.</text>
</comment>
<evidence type="ECO:0000256" key="1">
    <source>
        <dbReference type="ARBA" id="ARBA00022723"/>
    </source>
</evidence>
<dbReference type="OrthoDB" id="2162761at2759"/>
<gene>
    <name evidence="9" type="ORF">UCDDA912_g02432</name>
</gene>
<dbReference type="PANTHER" id="PTHR31313">
    <property type="entry name" value="TY1 ENHANCER ACTIVATOR"/>
    <property type="match status" value="1"/>
</dbReference>
<accession>A0A0G2HRR3</accession>
<feature type="region of interest" description="Disordered" evidence="7">
    <location>
        <begin position="765"/>
        <end position="784"/>
    </location>
</feature>
<evidence type="ECO:0000259" key="8">
    <source>
        <dbReference type="SMART" id="SM00906"/>
    </source>
</evidence>
<evidence type="ECO:0000256" key="3">
    <source>
        <dbReference type="ARBA" id="ARBA00023015"/>
    </source>
</evidence>
<evidence type="ECO:0000313" key="10">
    <source>
        <dbReference type="Proteomes" id="UP000034680"/>
    </source>
</evidence>
<feature type="region of interest" description="Disordered" evidence="7">
    <location>
        <begin position="602"/>
        <end position="647"/>
    </location>
</feature>
<dbReference type="SMART" id="SM00906">
    <property type="entry name" value="Fungal_trans"/>
    <property type="match status" value="1"/>
</dbReference>